<organism evidence="1">
    <name type="scientific">Leclercia adecarboxylata</name>
    <dbReference type="NCBI Taxonomy" id="83655"/>
    <lineage>
        <taxon>Bacteria</taxon>
        <taxon>Pseudomonadati</taxon>
        <taxon>Pseudomonadota</taxon>
        <taxon>Gammaproteobacteria</taxon>
        <taxon>Enterobacterales</taxon>
        <taxon>Enterobacteriaceae</taxon>
        <taxon>Leclercia</taxon>
    </lineage>
</organism>
<geneLocation type="plasmid" evidence="1">
    <name>p707804-1FII</name>
</geneLocation>
<sequence length="41" mass="4808">MSQKGISQSFIWLRIKIKWGVRDKNVWISLVADLQFGQKVC</sequence>
<reference evidence="1" key="1">
    <citation type="submission" date="2018-09" db="EMBL/GenBank/DDBJ databases">
        <authorList>
            <person name="Yuan Q."/>
            <person name="Jiang X."/>
            <person name="Jing Y."/>
            <person name="Cheng Q."/>
            <person name="Zhou D."/>
        </authorList>
    </citation>
    <scope>NUCLEOTIDE SEQUENCE</scope>
    <source>
        <strain evidence="1">150707804</strain>
        <plasmid evidence="1">p707804-1FII</plasmid>
    </source>
</reference>
<keyword evidence="1" id="KW-0614">Plasmid</keyword>
<evidence type="ECO:0000313" key="1">
    <source>
        <dbReference type="EMBL" id="QBQ66634.1"/>
    </source>
</evidence>
<dbReference type="EMBL" id="MH909330">
    <property type="protein sequence ID" value="QBQ66634.1"/>
    <property type="molecule type" value="Genomic_DNA"/>
</dbReference>
<name>A0A482LYM9_9ENTR</name>
<accession>A0A482LYM9</accession>
<dbReference type="AlphaFoldDB" id="A0A482LYM9"/>
<protein>
    <submittedName>
        <fullName evidence="1">Uncharacterized protein</fullName>
    </submittedName>
</protein>
<proteinExistence type="predicted"/>